<dbReference type="GeneID" id="14462714"/>
<dbReference type="KEGG" id="dme:Dmel_CG43799"/>
<organism evidence="3 5">
    <name type="scientific">Drosophila melanogaster</name>
    <name type="common">Fruit fly</name>
    <dbReference type="NCBI Taxonomy" id="7227"/>
    <lineage>
        <taxon>Eukaryota</taxon>
        <taxon>Metazoa</taxon>
        <taxon>Ecdysozoa</taxon>
        <taxon>Arthropoda</taxon>
        <taxon>Hexapoda</taxon>
        <taxon>Insecta</taxon>
        <taxon>Pterygota</taxon>
        <taxon>Neoptera</taxon>
        <taxon>Endopterygota</taxon>
        <taxon>Diptera</taxon>
        <taxon>Brachycera</taxon>
        <taxon>Muscomorpha</taxon>
        <taxon>Ephydroidea</taxon>
        <taxon>Drosophilidae</taxon>
        <taxon>Drosophila</taxon>
        <taxon>Sophophora</taxon>
    </lineage>
</organism>
<dbReference type="OrthoDB" id="10447728at2759"/>
<sequence>MQQILIVLLGIVLQTVDVATLKISMCNQNGSPNLESRLNAFGDILNEKLGSFEQQVKQLEIQQNTFFETLNARLKNQPIQKSTGQNEGVQSLEKSTKDWNLSPSYTKVVDRIEAYESTTDRKTFVTKKPVEHHVNFYILKFINTSVTRLKPLNKECTIESTNKGATKSTNKSTTDNTTESVIESTTESTSTIKSTNATEEPSEFDGSSPQDFMINYMLKEYKDSESAVLHSYINKLMDNYRKWVKLGVK</sequence>
<reference evidence="3 5" key="5">
    <citation type="journal article" date="2002" name="Genome Biol.">
        <title>Heterochromatic sequences in a Drosophila whole-genome shotgun assembly.</title>
        <authorList>
            <person name="Hoskins R.A."/>
            <person name="Smith C.D."/>
            <person name="Carlson J.W."/>
            <person name="Carvalho A.B."/>
            <person name="Halpern A."/>
            <person name="Kaminker J.S."/>
            <person name="Kennedy C."/>
            <person name="Mungall C.J."/>
            <person name="Sullivan B.A."/>
            <person name="Sutton G.G."/>
            <person name="Yasuhara J.C."/>
            <person name="Wakimoto B.T."/>
            <person name="Myers E.W."/>
            <person name="Celniker S.E."/>
            <person name="Rubin G.M."/>
            <person name="Karpen G.H."/>
        </authorList>
    </citation>
    <scope>NUCLEOTIDE SEQUENCE [LARGE SCALE GENOMIC DNA]</scope>
    <source>
        <strain evidence="5">Berkeley</strain>
    </source>
</reference>
<keyword evidence="2" id="KW-0732">Signal</keyword>
<reference evidence="3 5" key="10">
    <citation type="journal article" date="2015" name="G3 (Bethesda)">
        <title>Gene Model Annotations for Drosophila melanogaster: The Rule-Benders.</title>
        <authorList>
            <consortium name="FlyBase Consortium"/>
            <person name="Crosby M.A."/>
            <person name="Gramates L.S."/>
            <person name="Dos Santos G."/>
            <person name="Matthews B.B."/>
            <person name="St Pierre S.E."/>
            <person name="Zhou P."/>
            <person name="Schroeder A.J."/>
            <person name="Falls K."/>
            <person name="Emmert D.B."/>
            <person name="Russo S.M."/>
            <person name="Gelbart W.M."/>
            <person name="null"/>
        </authorList>
    </citation>
    <scope>NUCLEOTIDE SEQUENCE [LARGE SCALE GENOMIC DNA]</scope>
    <source>
        <strain evidence="5">Berkeley</strain>
    </source>
</reference>
<dbReference type="AlphaFoldDB" id="M9PCT6"/>
<reference evidence="3 5" key="4">
    <citation type="journal article" date="2002" name="Genome Biol.">
        <title>The transposable elements of the Drosophila melanogaster euchromatin: a genomics perspective.</title>
        <authorList>
            <person name="Kaminker J.S."/>
            <person name="Bergman C.M."/>
            <person name="Kronmiller B."/>
            <person name="Carlson J."/>
            <person name="Svirskas R."/>
            <person name="Patel S."/>
            <person name="Frise E."/>
            <person name="Wheeler D.A."/>
            <person name="Lewis S.E."/>
            <person name="Rubin G.M."/>
            <person name="Ashburner M."/>
            <person name="Celniker S.E."/>
        </authorList>
    </citation>
    <scope>NUCLEOTIDE SEQUENCE [LARGE SCALE GENOMIC DNA]</scope>
    <source>
        <strain evidence="5">Berkeley</strain>
    </source>
</reference>
<reference evidence="3 5" key="6">
    <citation type="journal article" date="2005" name="PLoS Comput. Biol.">
        <title>Combined evidence annotation of transposable elements in genome sequences.</title>
        <authorList>
            <person name="Quesneville H."/>
            <person name="Bergman C.M."/>
            <person name="Andrieu O."/>
            <person name="Autard D."/>
            <person name="Nouaud D."/>
            <person name="Ashburner M."/>
            <person name="Anxolabehere D."/>
        </authorList>
    </citation>
    <scope>NUCLEOTIDE SEQUENCE [LARGE SCALE GENOMIC DNA]</scope>
    <source>
        <strain evidence="5">Berkeley</strain>
    </source>
</reference>
<reference evidence="3 5" key="9">
    <citation type="journal article" date="2015" name="G3 (Bethesda)">
        <title>Gene Model Annotations for Drosophila melanogaster: Impact of High-Throughput Data.</title>
        <authorList>
            <consortium name="FlyBase Consortium"/>
            <person name="Matthews B.B."/>
            <person name="Dos Santos G."/>
            <person name="Crosby M.A."/>
            <person name="Emmert D.B."/>
            <person name="St Pierre S.E."/>
            <person name="Gramates L.S."/>
            <person name="Zhou P."/>
            <person name="Schroeder A.J."/>
            <person name="Falls K."/>
            <person name="Strelets V."/>
            <person name="Russo S.M."/>
            <person name="Gelbart W.M."/>
            <person name="null"/>
        </authorList>
    </citation>
    <scope>NUCLEOTIDE SEQUENCE [LARGE SCALE GENOMIC DNA]</scope>
    <source>
        <strain evidence="5">Berkeley</strain>
    </source>
</reference>
<dbReference type="PaxDb" id="7227-FBpp0304325"/>
<name>M9PCT6_DROME</name>
<feature type="region of interest" description="Disordered" evidence="1">
    <location>
        <begin position="160"/>
        <end position="208"/>
    </location>
</feature>
<protein>
    <submittedName>
        <fullName evidence="3">Uncharacterized protein</fullName>
    </submittedName>
</protein>
<dbReference type="HOGENOM" id="CLU_1116732_0_0_1"/>
<evidence type="ECO:0000313" key="5">
    <source>
        <dbReference type="Proteomes" id="UP000000803"/>
    </source>
</evidence>
<reference evidence="3 5" key="11">
    <citation type="journal article" date="2015" name="Genome Res.">
        <title>The Release 6 reference sequence of the Drosophila melanogaster genome.</title>
        <authorList>
            <person name="Hoskins R.A."/>
            <person name="Carlson J.W."/>
            <person name="Wan K.H."/>
            <person name="Park S."/>
            <person name="Mendez I."/>
            <person name="Galle S.E."/>
            <person name="Booth B.W."/>
            <person name="Pfeiffer B.D."/>
            <person name="George R.A."/>
            <person name="Svirskas R."/>
            <person name="Krzywinski M."/>
            <person name="Schein J."/>
            <person name="Accardo M.C."/>
            <person name="Damia E."/>
            <person name="Messina G."/>
            <person name="Mendez-Lago M."/>
            <person name="de Pablos B."/>
            <person name="Demakova O.V."/>
            <person name="Andreyeva E.N."/>
            <person name="Boldyreva L.V."/>
            <person name="Marra M."/>
            <person name="Carvalho A.B."/>
            <person name="Dimitri P."/>
            <person name="Villasante A."/>
            <person name="Zhimulev I.F."/>
            <person name="Rubin G.M."/>
            <person name="Karpen G.H."/>
            <person name="Celniker S.E."/>
        </authorList>
    </citation>
    <scope>NUCLEOTIDE SEQUENCE [LARGE SCALE GENOMIC DNA]</scope>
    <source>
        <strain evidence="5">Berkeley</strain>
    </source>
</reference>
<dbReference type="SMR" id="M9PCT6"/>
<keyword evidence="5" id="KW-1185">Reference proteome</keyword>
<dbReference type="RefSeq" id="NP_001260184.1">
    <property type="nucleotide sequence ID" value="NM_001273255.1"/>
</dbReference>
<dbReference type="STRING" id="7227.FBpp0304325"/>
<reference evidence="3 5" key="3">
    <citation type="journal article" date="2002" name="Genome Biol.">
        <title>Annotation of the Drosophila melanogaster euchromatic genome: a systematic review.</title>
        <authorList>
            <person name="Misra S."/>
            <person name="Crosby M.A."/>
            <person name="Mungall C.J."/>
            <person name="Matthews B.B."/>
            <person name="Campbell K.S."/>
            <person name="Hradecky P."/>
            <person name="Huang Y."/>
            <person name="Kaminker J.S."/>
            <person name="Millburn G.H."/>
            <person name="Prochnik S.E."/>
            <person name="Smith C.D."/>
            <person name="Tupy J.L."/>
            <person name="Whitfied E.J."/>
            <person name="Bayraktaroglu L."/>
            <person name="Berman B.P."/>
            <person name="Bettencourt B.R."/>
            <person name="Celniker S.E."/>
            <person name="de Grey A.D."/>
            <person name="Drysdale R.A."/>
            <person name="Harris N.L."/>
            <person name="Richter J."/>
            <person name="Russo S."/>
            <person name="Schroeder A.J."/>
            <person name="Shu S.Q."/>
            <person name="Stapleton M."/>
            <person name="Yamada C."/>
            <person name="Ashburner M."/>
            <person name="Gelbart W.M."/>
            <person name="Rubin G.M."/>
            <person name="Lewis S.E."/>
        </authorList>
    </citation>
    <scope>GENOME REANNOTATION</scope>
    <source>
        <strain evidence="5">Berkeley</strain>
    </source>
</reference>
<feature type="chain" id="PRO_5004101648" evidence="2">
    <location>
        <begin position="19"/>
        <end position="249"/>
    </location>
</feature>
<dbReference type="VEuPathDB" id="VectorBase:FBgn0264343"/>
<dbReference type="BioGRID-ORCS" id="14462714">
    <property type="hits" value="0 hits in 1 CRISPR screen"/>
</dbReference>
<feature type="compositionally biased region" description="Low complexity" evidence="1">
    <location>
        <begin position="166"/>
        <end position="195"/>
    </location>
</feature>
<feature type="signal peptide" evidence="2">
    <location>
        <begin position="1"/>
        <end position="18"/>
    </location>
</feature>
<evidence type="ECO:0000313" key="4">
    <source>
        <dbReference type="FlyBase" id="FBgn0264343"/>
    </source>
</evidence>
<reference evidence="3 5" key="1">
    <citation type="journal article" date="2000" name="Science">
        <title>The genome sequence of Drosophila melanogaster.</title>
        <authorList>
            <person name="Adams M.D."/>
            <person name="Celniker S.E."/>
            <person name="Holt R.A."/>
            <person name="Evans C.A."/>
            <person name="Gocayne J.D."/>
            <person name="Amanatides P.G."/>
            <person name="Scherer S.E."/>
            <person name="Li P.W."/>
            <person name="Hoskins R.A."/>
            <person name="Galle R.F."/>
            <person name="George R.A."/>
            <person name="Lewis S.E."/>
            <person name="Richards S."/>
            <person name="Ashburner M."/>
            <person name="Henderson S.N."/>
            <person name="Sutton G.G."/>
            <person name="Wortman J.R."/>
            <person name="Yandell M.D."/>
            <person name="Zhang Q."/>
            <person name="Chen L.X."/>
            <person name="Brandon R.C."/>
            <person name="Rogers Y.H."/>
            <person name="Blazej R.G."/>
            <person name="Champe M."/>
            <person name="Pfeiffer B.D."/>
            <person name="Wan K.H."/>
            <person name="Doyle C."/>
            <person name="Baxter E.G."/>
            <person name="Helt G."/>
            <person name="Nelson C.R."/>
            <person name="Gabor G.L."/>
            <person name="Abril J.F."/>
            <person name="Agbayani A."/>
            <person name="An H.J."/>
            <person name="Andrews-Pfannkoch C."/>
            <person name="Baldwin D."/>
            <person name="Ballew R.M."/>
            <person name="Basu A."/>
            <person name="Baxendale J."/>
            <person name="Bayraktaroglu L."/>
            <person name="Beasley E.M."/>
            <person name="Beeson K.Y."/>
            <person name="Benos P.V."/>
            <person name="Berman B.P."/>
            <person name="Bhandari D."/>
            <person name="Bolshakov S."/>
            <person name="Borkova D."/>
            <person name="Botchan M.R."/>
            <person name="Bouck J."/>
            <person name="Brokstein P."/>
            <person name="Brottier P."/>
            <person name="Burtis K.C."/>
            <person name="Busam D.A."/>
            <person name="Butler H."/>
            <person name="Cadieu E."/>
            <person name="Center A."/>
            <person name="Chandra I."/>
            <person name="Cherry J.M."/>
            <person name="Cawley S."/>
            <person name="Dahlke C."/>
            <person name="Davenport L.B."/>
            <person name="Davies P."/>
            <person name="de Pablos B."/>
            <person name="Delcher A."/>
            <person name="Deng Z."/>
            <person name="Mays A.D."/>
            <person name="Dew I."/>
            <person name="Dietz S.M."/>
            <person name="Dodson K."/>
            <person name="Doup L.E."/>
            <person name="Downes M."/>
            <person name="Dugan-Rocha S."/>
            <person name="Dunkov B.C."/>
            <person name="Dunn P."/>
            <person name="Durbin K.J."/>
            <person name="Evangelista C.C."/>
            <person name="Ferraz C."/>
            <person name="Ferriera S."/>
            <person name="Fleischmann W."/>
            <person name="Fosler C."/>
            <person name="Gabrielian A.E."/>
            <person name="Garg N.S."/>
            <person name="Gelbart W.M."/>
            <person name="Glasser K."/>
            <person name="Glodek A."/>
            <person name="Gong F."/>
            <person name="Gorrell J.H."/>
            <person name="Gu Z."/>
            <person name="Guan P."/>
            <person name="Harris M."/>
            <person name="Harris N.L."/>
            <person name="Harvey D."/>
            <person name="Heiman T.J."/>
            <person name="Hernandez J.R."/>
            <person name="Houck J."/>
            <person name="Hostin D."/>
            <person name="Houston K.A."/>
            <person name="Howland T.J."/>
            <person name="Wei M.H."/>
            <person name="Ibegwam C."/>
            <person name="Jalali M."/>
            <person name="Kalush F."/>
            <person name="Karpen G.H."/>
            <person name="Ke Z."/>
            <person name="Kennison J.A."/>
            <person name="Ketchum K.A."/>
            <person name="Kimmel B.E."/>
            <person name="Kodira C.D."/>
            <person name="Kraft C."/>
            <person name="Kravitz S."/>
            <person name="Kulp D."/>
            <person name="Lai Z."/>
            <person name="Lasko P."/>
            <person name="Lei Y."/>
            <person name="Levitsky A.A."/>
            <person name="Li J."/>
            <person name="Li Z."/>
            <person name="Liang Y."/>
            <person name="Lin X."/>
            <person name="Liu X."/>
            <person name="Mattei B."/>
            <person name="McIntosh T.C."/>
            <person name="McLeod M.P."/>
            <person name="McPherson D."/>
            <person name="Merkulov G."/>
            <person name="Milshina N.V."/>
            <person name="Mobarry C."/>
            <person name="Morris J."/>
            <person name="Moshrefi A."/>
            <person name="Mount S.M."/>
            <person name="Moy M."/>
            <person name="Murphy B."/>
            <person name="Murphy L."/>
            <person name="Muzny D.M."/>
            <person name="Nelson D.L."/>
            <person name="Nelson D.R."/>
            <person name="Nelson K.A."/>
            <person name="Nixon K."/>
            <person name="Nusskern D.R."/>
            <person name="Pacleb J.M."/>
            <person name="Palazzolo M."/>
            <person name="Pittman G.S."/>
            <person name="Pan S."/>
            <person name="Pollard J."/>
            <person name="Puri V."/>
            <person name="Reese M.G."/>
            <person name="Reinert K."/>
            <person name="Remington K."/>
            <person name="Saunders R.D."/>
            <person name="Scheeler F."/>
            <person name="Shen H."/>
            <person name="Shue B.C."/>
            <person name="Siden-Kiamos I."/>
            <person name="Simpson M."/>
            <person name="Skupski M.P."/>
            <person name="Smith T."/>
            <person name="Spier E."/>
            <person name="Spradling A.C."/>
            <person name="Stapleton M."/>
            <person name="Strong R."/>
            <person name="Sun E."/>
            <person name="Svirskas R."/>
            <person name="Tector C."/>
            <person name="Turner R."/>
            <person name="Venter E."/>
            <person name="Wang A.H."/>
            <person name="Wang X."/>
            <person name="Wang Z.Y."/>
            <person name="Wassarman D.A."/>
            <person name="Weinstock G.M."/>
            <person name="Weissenbach J."/>
            <person name="Williams S.M."/>
            <person name="WoodageT"/>
            <person name="Worley K.C."/>
            <person name="Wu D."/>
            <person name="Yang S."/>
            <person name="Yao Q.A."/>
            <person name="Ye J."/>
            <person name="Yeh R.F."/>
            <person name="Zaveri J.S."/>
            <person name="Zhan M."/>
            <person name="Zhang G."/>
            <person name="Zhao Q."/>
            <person name="Zheng L."/>
            <person name="Zheng X.H."/>
            <person name="Zhong F.N."/>
            <person name="Zhong W."/>
            <person name="Zhou X."/>
            <person name="Zhu S."/>
            <person name="Zhu X."/>
            <person name="Smith H.O."/>
            <person name="Gibbs R.A."/>
            <person name="Myers E.W."/>
            <person name="Rubin G.M."/>
            <person name="Venter J.C."/>
        </authorList>
    </citation>
    <scope>NUCLEOTIDE SEQUENCE [LARGE SCALE GENOMIC DNA]</scope>
    <source>
        <strain evidence="5">Berkeley</strain>
    </source>
</reference>
<reference evidence="3 5" key="7">
    <citation type="journal article" date="2007" name="Science">
        <title>The Release 5.1 annotation of Drosophila melanogaster heterochromatin.</title>
        <authorList>
            <person name="Smith C.D."/>
            <person name="Shu S."/>
            <person name="Mungall C.J."/>
            <person name="Karpen G.H."/>
        </authorList>
    </citation>
    <scope>NUCLEOTIDE SEQUENCE [LARGE SCALE GENOMIC DNA]</scope>
    <source>
        <strain evidence="5">Berkeley</strain>
    </source>
</reference>
<accession>M9PCT6</accession>
<gene>
    <name evidence="3" type="primary">Dmel\CG43799</name>
    <name evidence="3 4" type="ORF">CG43799</name>
    <name evidence="3" type="ORF">Dmel_CG43799</name>
</gene>
<dbReference type="Bgee" id="FBgn0264343">
    <property type="expression patterns" value="Expressed in adult Malpighian tubule principal cell of lower ureter in Malpighian tubule and 10 other cell types or tissues"/>
</dbReference>
<dbReference type="EMBL" id="AE014134">
    <property type="protein sequence ID" value="AGB92720.1"/>
    <property type="molecule type" value="Genomic_DNA"/>
</dbReference>
<evidence type="ECO:0000313" key="3">
    <source>
        <dbReference type="EMBL" id="AGB92720.1"/>
    </source>
</evidence>
<evidence type="ECO:0000256" key="2">
    <source>
        <dbReference type="SAM" id="SignalP"/>
    </source>
</evidence>
<proteinExistence type="predicted"/>
<reference evidence="3 5" key="8">
    <citation type="journal article" date="2007" name="Science">
        <title>Sequence finishing and mapping of Drosophila melanogaster heterochromatin.</title>
        <authorList>
            <person name="Hoskins R.A."/>
            <person name="Carlson J.W."/>
            <person name="Kennedy C."/>
            <person name="Acevedo D."/>
            <person name="Evans-Holm M."/>
            <person name="Frise E."/>
            <person name="Wan K.H."/>
            <person name="Park S."/>
            <person name="Mendez-Lago M."/>
            <person name="Rossi F."/>
            <person name="Villasante A."/>
            <person name="Dimitri P."/>
            <person name="Karpen G.H."/>
            <person name="Celniker S.E."/>
        </authorList>
    </citation>
    <scope>NUCLEOTIDE SEQUENCE [LARGE SCALE GENOMIC DNA]</scope>
    <source>
        <strain evidence="5">Berkeley</strain>
    </source>
</reference>
<dbReference type="Proteomes" id="UP000000803">
    <property type="component" value="Chromosome 2L"/>
</dbReference>
<dbReference type="FlyBase" id="FBgn0264343">
    <property type="gene designation" value="CG43799"/>
</dbReference>
<dbReference type="InParanoid" id="M9PCT6"/>
<dbReference type="AGR" id="FB:FBgn0264343"/>
<evidence type="ECO:0000256" key="1">
    <source>
        <dbReference type="SAM" id="MobiDB-lite"/>
    </source>
</evidence>
<reference evidence="3 5" key="2">
    <citation type="journal article" date="2002" name="Genome Biol.">
        <title>Finishing a whole-genome shotgun: release 3 of the Drosophila melanogaster euchromatic genome sequence.</title>
        <authorList>
            <person name="Celniker S.E."/>
            <person name="Wheeler D.A."/>
            <person name="Kronmiller B."/>
            <person name="Carlson J.W."/>
            <person name="Halpern A."/>
            <person name="Patel S."/>
            <person name="Adams M."/>
            <person name="Champe M."/>
            <person name="Dugan S.P."/>
            <person name="Frise E."/>
            <person name="Hodgson A."/>
            <person name="George R.A."/>
            <person name="Hoskins R.A."/>
            <person name="Laverty T."/>
            <person name="Muzny D.M."/>
            <person name="Nelson C.R."/>
            <person name="Pacleb J.M."/>
            <person name="Park S."/>
            <person name="Pfeiffer B.D."/>
            <person name="Richards S."/>
            <person name="Sodergren E.J."/>
            <person name="Svirskas R."/>
            <person name="Tabor P.E."/>
            <person name="Wan K."/>
            <person name="Stapleton M."/>
            <person name="Sutton G.G."/>
            <person name="Venter C."/>
            <person name="Weinstock G."/>
            <person name="Scherer S.E."/>
            <person name="Myers E.W."/>
            <person name="Gibbs R.A."/>
            <person name="Rubin G.M."/>
        </authorList>
    </citation>
    <scope>NUCLEOTIDE SEQUENCE [LARGE SCALE GENOMIC DNA]</scope>
    <source>
        <strain evidence="5">Berkeley</strain>
    </source>
</reference>